<protein>
    <submittedName>
        <fullName evidence="1">Uncharacterized protein</fullName>
    </submittedName>
</protein>
<dbReference type="AlphaFoldDB" id="A0A5C5YX92"/>
<sequence>MDLKWTTLLFPPGELGRSPIGKMVAPMPSRPKNALCALHIVGVGIAMIYGCSQPARPTVSSFQIPADHSPISLEIAEDSRSTNFRVDWPPVDPSLGRSDRAAPLLSGQLVANSGRLTRRSTICLRIELTRASTDDDRLRWNRDLRFPEYDWMSRVRTWDRNEKWLWPNLPYLLRANGIERQQRYGGVDPGKGVDNDFAAIVVKPADASLATAELVTAEWHPPHGGFVDKRTIIHRAISDDLVWSIPDSRDHGTLNIWLIYADFLDYYPPPTWPIEAEFDGGILSYFTLEWRRLDDGRIKIVQCENTAPPASTGVEWPEWITQHQVGR</sequence>
<proteinExistence type="predicted"/>
<comment type="caution">
    <text evidence="1">The sequence shown here is derived from an EMBL/GenBank/DDBJ whole genome shotgun (WGS) entry which is preliminary data.</text>
</comment>
<evidence type="ECO:0000313" key="2">
    <source>
        <dbReference type="Proteomes" id="UP000315010"/>
    </source>
</evidence>
<evidence type="ECO:0000313" key="1">
    <source>
        <dbReference type="EMBL" id="TWT79678.1"/>
    </source>
</evidence>
<reference evidence="1 2" key="1">
    <citation type="submission" date="2019-02" db="EMBL/GenBank/DDBJ databases">
        <title>Deep-cultivation of Planctomycetes and their phenomic and genomic characterization uncovers novel biology.</title>
        <authorList>
            <person name="Wiegand S."/>
            <person name="Jogler M."/>
            <person name="Boedeker C."/>
            <person name="Pinto D."/>
            <person name="Vollmers J."/>
            <person name="Rivas-Marin E."/>
            <person name="Kohn T."/>
            <person name="Peeters S.H."/>
            <person name="Heuer A."/>
            <person name="Rast P."/>
            <person name="Oberbeckmann S."/>
            <person name="Bunk B."/>
            <person name="Jeske O."/>
            <person name="Meyerdierks A."/>
            <person name="Storesund J.E."/>
            <person name="Kallscheuer N."/>
            <person name="Luecker S."/>
            <person name="Lage O.M."/>
            <person name="Pohl T."/>
            <person name="Merkel B.J."/>
            <person name="Hornburger P."/>
            <person name="Mueller R.-W."/>
            <person name="Bruemmer F."/>
            <person name="Labrenz M."/>
            <person name="Spormann A.M."/>
            <person name="Op Den Camp H."/>
            <person name="Overmann J."/>
            <person name="Amann R."/>
            <person name="Jetten M.S.M."/>
            <person name="Mascher T."/>
            <person name="Medema M.H."/>
            <person name="Devos D.P."/>
            <person name="Kaster A.-K."/>
            <person name="Ovreas L."/>
            <person name="Rohde M."/>
            <person name="Galperin M.Y."/>
            <person name="Jogler C."/>
        </authorList>
    </citation>
    <scope>NUCLEOTIDE SEQUENCE [LARGE SCALE GENOMIC DNA]</scope>
    <source>
        <strain evidence="1 2">CA13</strain>
    </source>
</reference>
<dbReference type="EMBL" id="SJPJ01000001">
    <property type="protein sequence ID" value="TWT79678.1"/>
    <property type="molecule type" value="Genomic_DNA"/>
</dbReference>
<name>A0A5C5YX92_9BACT</name>
<dbReference type="Proteomes" id="UP000315010">
    <property type="component" value="Unassembled WGS sequence"/>
</dbReference>
<organism evidence="1 2">
    <name type="scientific">Novipirellula herctigrandis</name>
    <dbReference type="NCBI Taxonomy" id="2527986"/>
    <lineage>
        <taxon>Bacteria</taxon>
        <taxon>Pseudomonadati</taxon>
        <taxon>Planctomycetota</taxon>
        <taxon>Planctomycetia</taxon>
        <taxon>Pirellulales</taxon>
        <taxon>Pirellulaceae</taxon>
        <taxon>Novipirellula</taxon>
    </lineage>
</organism>
<keyword evidence="2" id="KW-1185">Reference proteome</keyword>
<accession>A0A5C5YX92</accession>
<gene>
    <name evidence="1" type="ORF">CA13_10840</name>
</gene>